<sequence>MKEKDEEWALPSGVWALTNDAFSLTKTACGRPVSAHASGADVAAVLGSTFDDQAPPKFYPPEFEFSPATGKPLGKPSPILGGWAPPFGNASVDSGGYSDARGLRRTPHALVLGDLKSRSAEGNSDDSMENPPPGEYQFFSVPFGASGATLIALDPLKGTLFARLPASRTWRPVEGVGRATVAECSLPHHAWRAEIIKDGTGPGGALFVATQVGLTRIAIDVASLTYEVFDVGSAPAVGAPIAFDNRVWVPLQAGNGPIRIVGVDLEGTLESDLEVAPPEGVNIDVSEIGLPVSYGRAVVWVCESGQLRVQKQTDGGAIATFSPWPANVQPCLDFGSPYLSSSGQLWQVCFNTATDRYVWVRIDIPQAEVSTATTLRLCSGMVNFRIKSKTTMPPWEEPEHTDDTASNDFVIPLLESSASDVVIGLRLSSEAGIARAFETKERMPYALCYDDSHNEVTFFTSTAAEPWRIRLFVHDHKLWAYHSRAKRIEGWNLA</sequence>
<dbReference type="AlphaFoldDB" id="A0A6N6W1R5"/>
<organism evidence="1 2">
    <name type="scientific">Paraburkholderia madseniana</name>
    <dbReference type="NCBI Taxonomy" id="2599607"/>
    <lineage>
        <taxon>Bacteria</taxon>
        <taxon>Pseudomonadati</taxon>
        <taxon>Pseudomonadota</taxon>
        <taxon>Betaproteobacteria</taxon>
        <taxon>Burkholderiales</taxon>
        <taxon>Burkholderiaceae</taxon>
        <taxon>Paraburkholderia</taxon>
    </lineage>
</organism>
<evidence type="ECO:0000313" key="1">
    <source>
        <dbReference type="EMBL" id="KAE8754505.1"/>
    </source>
</evidence>
<dbReference type="OrthoDB" id="7061697at2"/>
<protein>
    <submittedName>
        <fullName evidence="1">Uncharacterized protein</fullName>
    </submittedName>
</protein>
<name>A0A6N6W1R5_9BURK</name>
<dbReference type="Proteomes" id="UP000463700">
    <property type="component" value="Unassembled WGS sequence"/>
</dbReference>
<evidence type="ECO:0000313" key="2">
    <source>
        <dbReference type="Proteomes" id="UP000463700"/>
    </source>
</evidence>
<accession>A0A6N6W1R5</accession>
<reference evidence="1 2" key="1">
    <citation type="journal article" date="2020" name="Int. J. Syst. Evol. Microbiol.">
        <title>Paraburkholderia madseniana sp. nov., a phenolic acid-degrading bacterium isolated from acidic forest soil.</title>
        <authorList>
            <person name="Wilhelm R.C."/>
            <person name="Murphy S.J.L."/>
            <person name="Feriancek N.M."/>
            <person name="Karasz D.C."/>
            <person name="DeRito C.M."/>
            <person name="Newman J.D."/>
            <person name="Buckley D.H."/>
        </authorList>
    </citation>
    <scope>NUCLEOTIDE SEQUENCE [LARGE SCALE GENOMIC DNA]</scope>
    <source>
        <strain evidence="1 2">RP11</strain>
    </source>
</reference>
<dbReference type="EMBL" id="VOSW01000123">
    <property type="protein sequence ID" value="KAE8754505.1"/>
    <property type="molecule type" value="Genomic_DNA"/>
</dbReference>
<proteinExistence type="predicted"/>
<comment type="caution">
    <text evidence="1">The sequence shown here is derived from an EMBL/GenBank/DDBJ whole genome shotgun (WGS) entry which is preliminary data.</text>
</comment>
<gene>
    <name evidence="1" type="ORF">FSO04_39325</name>
</gene>